<evidence type="ECO:0000256" key="2">
    <source>
        <dbReference type="ARBA" id="ARBA00022472"/>
    </source>
</evidence>
<feature type="compositionally biased region" description="Polar residues" evidence="4">
    <location>
        <begin position="16"/>
        <end position="34"/>
    </location>
</feature>
<feature type="region of interest" description="Disordered" evidence="4">
    <location>
        <begin position="16"/>
        <end position="39"/>
    </location>
</feature>
<keyword evidence="2" id="KW-0804">Transcription</keyword>
<dbReference type="InterPro" id="IPR038538">
    <property type="entry name" value="MTERF_sf"/>
</dbReference>
<evidence type="ECO:0000256" key="4">
    <source>
        <dbReference type="SAM" id="MobiDB-lite"/>
    </source>
</evidence>
<feature type="non-terminal residue" evidence="5">
    <location>
        <position position="1"/>
    </location>
</feature>
<comment type="caution">
    <text evidence="5">The sequence shown here is derived from an EMBL/GenBank/DDBJ whole genome shotgun (WGS) entry which is preliminary data.</text>
</comment>
<keyword evidence="6" id="KW-1185">Reference proteome</keyword>
<name>A0A7J8NEF0_9ROSI</name>
<dbReference type="Gene3D" id="1.25.70.10">
    <property type="entry name" value="Transcription termination factor 3, mitochondrial"/>
    <property type="match status" value="1"/>
</dbReference>
<keyword evidence="2" id="KW-0805">Transcription regulation</keyword>
<evidence type="ECO:0000313" key="5">
    <source>
        <dbReference type="EMBL" id="MBA0575305.1"/>
    </source>
</evidence>
<reference evidence="5 6" key="1">
    <citation type="journal article" date="2019" name="Genome Biol. Evol.">
        <title>Insights into the evolution of the New World diploid cottons (Gossypium, subgenus Houzingenia) based on genome sequencing.</title>
        <authorList>
            <person name="Grover C.E."/>
            <person name="Arick M.A. 2nd"/>
            <person name="Thrash A."/>
            <person name="Conover J.L."/>
            <person name="Sanders W.S."/>
            <person name="Peterson D.G."/>
            <person name="Frelichowski J.E."/>
            <person name="Scheffler J.A."/>
            <person name="Scheffler B.E."/>
            <person name="Wendel J.F."/>
        </authorList>
    </citation>
    <scope>NUCLEOTIDE SEQUENCE [LARGE SCALE GENOMIC DNA]</scope>
    <source>
        <strain evidence="5">157</strain>
        <tissue evidence="5">Leaf</tissue>
    </source>
</reference>
<protein>
    <submittedName>
        <fullName evidence="5">Uncharacterized protein</fullName>
    </submittedName>
</protein>
<keyword evidence="2" id="KW-0806">Transcription termination</keyword>
<dbReference type="FunFam" id="1.25.70.10:FF:000010">
    <property type="entry name" value="Transcription termination factor MTEF1, chloroplastic"/>
    <property type="match status" value="1"/>
</dbReference>
<dbReference type="PANTHER" id="PTHR13068">
    <property type="entry name" value="CGI-12 PROTEIN-RELATED"/>
    <property type="match status" value="1"/>
</dbReference>
<dbReference type="Pfam" id="PF02536">
    <property type="entry name" value="mTERF"/>
    <property type="match status" value="1"/>
</dbReference>
<sequence length="496" mass="55740">MSAAAATAFQSSLCISSQKPSFSPTNSQEPNTHLPSKPKSLLHKHPLYSSAHHNLSLQIKEKILCLEIMGIDSGKALSLNPSLHTTSLDSLNSIISFLQSKGIHQKDFPRIFGMCPRILTSNIKTELGPVFSFLSQDLNVPENNYRKVINKCPRLLTSSVRDQLKPALFYLQRLGFKDLEALAYQDPVLLVSSVEHTLIPKLKFLESIGFSTSEAKSMVLRCPGLFTFSIENNYKPKFEYFKEEMNGDLEDLKAFPQFFAFSLEKRIKPRHIEAIKSGVKLPLANMLKSTDDEICTTPRKSLFGFVLSRRTDPSLFLLSNQYVYSTIKVCSGRETLSWSFPSLLALGRQIHQSSSLIEFVYLLSFYLAFVYCNIEMARHFLQEQLDPFSLVSDELSLVANRLRAMVIAEVPKLASAAEYFFRLGVEGKRFRPTVMYFYGCGNLEVLLLMGTALNVHIPEPVGGGVGDTVATELRTRQQSIAEITEMIHVISSSFNF</sequence>
<dbReference type="GO" id="GO:0006353">
    <property type="term" value="P:DNA-templated transcription termination"/>
    <property type="evidence" value="ECO:0007669"/>
    <property type="project" value="UniProtKB-KW"/>
</dbReference>
<dbReference type="SMART" id="SM00733">
    <property type="entry name" value="Mterf"/>
    <property type="match status" value="6"/>
</dbReference>
<keyword evidence="3" id="KW-0809">Transit peptide</keyword>
<dbReference type="InterPro" id="IPR003690">
    <property type="entry name" value="MTERF"/>
</dbReference>
<dbReference type="EMBL" id="JABEZX010150240">
    <property type="protein sequence ID" value="MBA0575305.1"/>
    <property type="molecule type" value="Genomic_DNA"/>
</dbReference>
<evidence type="ECO:0000313" key="6">
    <source>
        <dbReference type="Proteomes" id="UP000593572"/>
    </source>
</evidence>
<evidence type="ECO:0000256" key="3">
    <source>
        <dbReference type="ARBA" id="ARBA00022946"/>
    </source>
</evidence>
<dbReference type="GO" id="GO:0003676">
    <property type="term" value="F:nucleic acid binding"/>
    <property type="evidence" value="ECO:0007669"/>
    <property type="project" value="InterPro"/>
</dbReference>
<dbReference type="Gene3D" id="1.10.600.10">
    <property type="entry name" value="Farnesyl Diphosphate Synthase"/>
    <property type="match status" value="1"/>
</dbReference>
<evidence type="ECO:0000256" key="1">
    <source>
        <dbReference type="ARBA" id="ARBA00007692"/>
    </source>
</evidence>
<dbReference type="Proteomes" id="UP000593572">
    <property type="component" value="Unassembled WGS sequence"/>
</dbReference>
<accession>A0A7J8NEF0</accession>
<dbReference type="PANTHER" id="PTHR13068:SF78">
    <property type="entry name" value="MITOCHONDRIAL TRANSCRIPTION TERMINATION FACTOR FAMILY PROTEIN"/>
    <property type="match status" value="1"/>
</dbReference>
<dbReference type="InterPro" id="IPR008949">
    <property type="entry name" value="Isoprenoid_synthase_dom_sf"/>
</dbReference>
<dbReference type="AlphaFoldDB" id="A0A7J8NEF0"/>
<organism evidence="5 6">
    <name type="scientific">Gossypium lobatum</name>
    <dbReference type="NCBI Taxonomy" id="34289"/>
    <lineage>
        <taxon>Eukaryota</taxon>
        <taxon>Viridiplantae</taxon>
        <taxon>Streptophyta</taxon>
        <taxon>Embryophyta</taxon>
        <taxon>Tracheophyta</taxon>
        <taxon>Spermatophyta</taxon>
        <taxon>Magnoliopsida</taxon>
        <taxon>eudicotyledons</taxon>
        <taxon>Gunneridae</taxon>
        <taxon>Pentapetalae</taxon>
        <taxon>rosids</taxon>
        <taxon>malvids</taxon>
        <taxon>Malvales</taxon>
        <taxon>Malvaceae</taxon>
        <taxon>Malvoideae</taxon>
        <taxon>Gossypium</taxon>
    </lineage>
</organism>
<proteinExistence type="inferred from homology"/>
<comment type="similarity">
    <text evidence="1">Belongs to the mTERF family.</text>
</comment>
<gene>
    <name evidence="5" type="ORF">Golob_024751</name>
</gene>